<keyword evidence="5 6" id="KW-0472">Membrane</keyword>
<evidence type="ECO:0000256" key="5">
    <source>
        <dbReference type="ARBA" id="ARBA00023136"/>
    </source>
</evidence>
<accession>A0A0G1RXC3</accession>
<dbReference type="SUPFAM" id="SSF54523">
    <property type="entry name" value="Pili subunits"/>
    <property type="match status" value="1"/>
</dbReference>
<dbReference type="Gene3D" id="3.30.700.10">
    <property type="entry name" value="Glycoprotein, Type 4 Pilin"/>
    <property type="match status" value="1"/>
</dbReference>
<dbReference type="Pfam" id="PF07963">
    <property type="entry name" value="N_methyl"/>
    <property type="match status" value="1"/>
</dbReference>
<evidence type="ECO:0000256" key="2">
    <source>
        <dbReference type="ARBA" id="ARBA00022481"/>
    </source>
</evidence>
<dbReference type="InterPro" id="IPR045584">
    <property type="entry name" value="Pilin-like"/>
</dbReference>
<dbReference type="GO" id="GO:0015627">
    <property type="term" value="C:type II protein secretion system complex"/>
    <property type="evidence" value="ECO:0007669"/>
    <property type="project" value="InterPro"/>
</dbReference>
<sequence length="157" mass="17137">MRKSKTLKNGFTLIELLVVISIIALLASIVLVSLNTARQKARDARRIADIRTIQQALNLYFDVQGRYPAILDSLKPTYLAQVPLDPKDNSAYEYACLKDAASGGNEGRGFHLAAILEDTSHSALQTDADANVSSYEKCTGSANDFNGQTAGWYDIKP</sequence>
<protein>
    <submittedName>
        <fullName evidence="7">Tfp pilus assembly protein PilE-like protein</fullName>
    </submittedName>
</protein>
<keyword evidence="4 6" id="KW-1133">Transmembrane helix</keyword>
<dbReference type="InterPro" id="IPR012902">
    <property type="entry name" value="N_methyl_site"/>
</dbReference>
<keyword evidence="2" id="KW-0488">Methylation</keyword>
<gene>
    <name evidence="7" type="ORF">UX48_C0028G0004</name>
</gene>
<evidence type="ECO:0000256" key="1">
    <source>
        <dbReference type="ARBA" id="ARBA00004167"/>
    </source>
</evidence>
<reference evidence="7 8" key="1">
    <citation type="journal article" date="2015" name="Nature">
        <title>rRNA introns, odd ribosomes, and small enigmatic genomes across a large radiation of phyla.</title>
        <authorList>
            <person name="Brown C.T."/>
            <person name="Hug L.A."/>
            <person name="Thomas B.C."/>
            <person name="Sharon I."/>
            <person name="Castelle C.J."/>
            <person name="Singh A."/>
            <person name="Wilkins M.J."/>
            <person name="Williams K.H."/>
            <person name="Banfield J.F."/>
        </authorList>
    </citation>
    <scope>NUCLEOTIDE SEQUENCE [LARGE SCALE GENOMIC DNA]</scope>
</reference>
<evidence type="ECO:0000313" key="8">
    <source>
        <dbReference type="Proteomes" id="UP000034067"/>
    </source>
</evidence>
<dbReference type="NCBIfam" id="TIGR02532">
    <property type="entry name" value="IV_pilin_GFxxxE"/>
    <property type="match status" value="1"/>
</dbReference>
<evidence type="ECO:0000256" key="3">
    <source>
        <dbReference type="ARBA" id="ARBA00022692"/>
    </source>
</evidence>
<dbReference type="GO" id="GO:0016020">
    <property type="term" value="C:membrane"/>
    <property type="evidence" value="ECO:0007669"/>
    <property type="project" value="UniProtKB-SubCell"/>
</dbReference>
<dbReference type="AlphaFoldDB" id="A0A0G1RXC3"/>
<organism evidence="7 8">
    <name type="scientific">Candidatus Azambacteria bacterium GW2011_GWB1_46_27</name>
    <dbReference type="NCBI Taxonomy" id="1618617"/>
    <lineage>
        <taxon>Bacteria</taxon>
        <taxon>Candidatus Azamiibacteriota</taxon>
    </lineage>
</organism>
<evidence type="ECO:0000313" key="7">
    <source>
        <dbReference type="EMBL" id="KKU34648.1"/>
    </source>
</evidence>
<dbReference type="PRINTS" id="PR00813">
    <property type="entry name" value="BCTERIALGSPG"/>
</dbReference>
<evidence type="ECO:0000256" key="4">
    <source>
        <dbReference type="ARBA" id="ARBA00022989"/>
    </source>
</evidence>
<name>A0A0G1RXC3_9BACT</name>
<dbReference type="InterPro" id="IPR000983">
    <property type="entry name" value="Bac_GSPG_pilin"/>
</dbReference>
<comment type="subcellular location">
    <subcellularLocation>
        <location evidence="1">Membrane</location>
        <topology evidence="1">Single-pass membrane protein</topology>
    </subcellularLocation>
</comment>
<dbReference type="PANTHER" id="PTHR30093:SF44">
    <property type="entry name" value="TYPE II SECRETION SYSTEM CORE PROTEIN G"/>
    <property type="match status" value="1"/>
</dbReference>
<feature type="transmembrane region" description="Helical" evidence="6">
    <location>
        <begin position="12"/>
        <end position="34"/>
    </location>
</feature>
<dbReference type="PANTHER" id="PTHR30093">
    <property type="entry name" value="GENERAL SECRETION PATHWAY PROTEIN G"/>
    <property type="match status" value="1"/>
</dbReference>
<dbReference type="GO" id="GO:0015628">
    <property type="term" value="P:protein secretion by the type II secretion system"/>
    <property type="evidence" value="ECO:0007669"/>
    <property type="project" value="InterPro"/>
</dbReference>
<comment type="caution">
    <text evidence="7">The sequence shown here is derived from an EMBL/GenBank/DDBJ whole genome shotgun (WGS) entry which is preliminary data.</text>
</comment>
<evidence type="ECO:0000256" key="6">
    <source>
        <dbReference type="SAM" id="Phobius"/>
    </source>
</evidence>
<dbReference type="Proteomes" id="UP000034067">
    <property type="component" value="Unassembled WGS sequence"/>
</dbReference>
<proteinExistence type="predicted"/>
<keyword evidence="3 6" id="KW-0812">Transmembrane</keyword>
<dbReference type="EMBL" id="LCMJ01000028">
    <property type="protein sequence ID" value="KKU34648.1"/>
    <property type="molecule type" value="Genomic_DNA"/>
</dbReference>